<keyword evidence="2" id="KW-1185">Reference proteome</keyword>
<sequence length="61" mass="6586">MRVISGKGGDDERGEVIAKKNRLGLFRTTAKLKGSFKPNLFFLCGVTAVFKGGPGVCRRTV</sequence>
<evidence type="ECO:0000313" key="2">
    <source>
        <dbReference type="Proteomes" id="UP000028007"/>
    </source>
</evidence>
<organism evidence="1 2">
    <name type="scientific">Pedobacter antarcticus 4BY</name>
    <dbReference type="NCBI Taxonomy" id="1358423"/>
    <lineage>
        <taxon>Bacteria</taxon>
        <taxon>Pseudomonadati</taxon>
        <taxon>Bacteroidota</taxon>
        <taxon>Sphingobacteriia</taxon>
        <taxon>Sphingobacteriales</taxon>
        <taxon>Sphingobacteriaceae</taxon>
        <taxon>Pedobacter</taxon>
    </lineage>
</organism>
<protein>
    <submittedName>
        <fullName evidence="1">Uncharacterized protein</fullName>
    </submittedName>
</protein>
<name>A0A081PDQ8_9SPHI</name>
<gene>
    <name evidence="1" type="ORF">N180_18485</name>
</gene>
<dbReference type="EMBL" id="JNFF01000103">
    <property type="protein sequence ID" value="KEQ28831.1"/>
    <property type="molecule type" value="Genomic_DNA"/>
</dbReference>
<proteinExistence type="predicted"/>
<dbReference type="AlphaFoldDB" id="A0A081PDQ8"/>
<accession>A0A081PDQ8</accession>
<dbReference type="Proteomes" id="UP000028007">
    <property type="component" value="Unassembled WGS sequence"/>
</dbReference>
<reference evidence="1 2" key="1">
    <citation type="journal article" date="1992" name="Int. J. Syst. Bacteriol.">
        <title>Sphingobacterium antarcticus sp. nov. a Psychrotrophic Bacterium from the Soils of Schirmacher Oasis, Antarctica.</title>
        <authorList>
            <person name="Shivaji S."/>
            <person name="Ray M.K."/>
            <person name="Rao N.S."/>
            <person name="Saiserr L."/>
            <person name="Jagannadham M.V."/>
            <person name="Kumar G.S."/>
            <person name="Reddy G."/>
            <person name="Bhargava P.M."/>
        </authorList>
    </citation>
    <scope>NUCLEOTIDE SEQUENCE [LARGE SCALE GENOMIC DNA]</scope>
    <source>
        <strain evidence="1 2">4BY</strain>
    </source>
</reference>
<comment type="caution">
    <text evidence="1">The sequence shown here is derived from an EMBL/GenBank/DDBJ whole genome shotgun (WGS) entry which is preliminary data.</text>
</comment>
<evidence type="ECO:0000313" key="1">
    <source>
        <dbReference type="EMBL" id="KEQ28831.1"/>
    </source>
</evidence>